<dbReference type="Proteomes" id="UP000315700">
    <property type="component" value="Chromosome"/>
</dbReference>
<evidence type="ECO:0000313" key="2">
    <source>
        <dbReference type="Proteomes" id="UP000315700"/>
    </source>
</evidence>
<dbReference type="InParanoid" id="A0A517SJA4"/>
<gene>
    <name evidence="1" type="ORF">Pan44_42650</name>
</gene>
<proteinExistence type="predicted"/>
<sequence>MSTASLPPTDTDFEALKAPASREEALATLDRLADVLIEKQDFHRLFDARLVRKKFELGLPLNRPSSLSDVPEPLRKEVEAAYIEAARDAGRRFLDAGEIGQAWTYYQVLREPEPVARALDALSPAAESSDRLEELIHVALIQGVNPAKGLQLMLKAHGTCSTITTLDQTLQQLPPDQRQACARVMVRSLYDDVTESVRRDVERRIPGLPPGEPLRSLITGRDWLLESGNYHVDVSHLHAVIRFARSMEPPAPELDLALQLCEYGQRLAEPLQYAGEPPFADYYPAHAAFFRALLDKDREKSLQYFRDQLANEPDEGDKPLLAYVLVDLLSRVGRLDEAVDVASRWLTNLSEDVRISFGELCIQAGRPDALRDAARRNGDLVTYATALVSSLPADPKS</sequence>
<name>A0A517SJA4_9PLAN</name>
<protein>
    <recommendedName>
        <fullName evidence="3">Tetratricopeptide repeat protein</fullName>
    </recommendedName>
</protein>
<organism evidence="1 2">
    <name type="scientific">Caulifigura coniformis</name>
    <dbReference type="NCBI Taxonomy" id="2527983"/>
    <lineage>
        <taxon>Bacteria</taxon>
        <taxon>Pseudomonadati</taxon>
        <taxon>Planctomycetota</taxon>
        <taxon>Planctomycetia</taxon>
        <taxon>Planctomycetales</taxon>
        <taxon>Planctomycetaceae</taxon>
        <taxon>Caulifigura</taxon>
    </lineage>
</organism>
<accession>A0A517SJA4</accession>
<dbReference type="EMBL" id="CP036271">
    <property type="protein sequence ID" value="QDT56213.1"/>
    <property type="molecule type" value="Genomic_DNA"/>
</dbReference>
<keyword evidence="2" id="KW-1185">Reference proteome</keyword>
<dbReference type="AlphaFoldDB" id="A0A517SJA4"/>
<evidence type="ECO:0000313" key="1">
    <source>
        <dbReference type="EMBL" id="QDT56213.1"/>
    </source>
</evidence>
<evidence type="ECO:0008006" key="3">
    <source>
        <dbReference type="Google" id="ProtNLM"/>
    </source>
</evidence>
<reference evidence="1 2" key="1">
    <citation type="submission" date="2019-02" db="EMBL/GenBank/DDBJ databases">
        <title>Deep-cultivation of Planctomycetes and their phenomic and genomic characterization uncovers novel biology.</title>
        <authorList>
            <person name="Wiegand S."/>
            <person name="Jogler M."/>
            <person name="Boedeker C."/>
            <person name="Pinto D."/>
            <person name="Vollmers J."/>
            <person name="Rivas-Marin E."/>
            <person name="Kohn T."/>
            <person name="Peeters S.H."/>
            <person name="Heuer A."/>
            <person name="Rast P."/>
            <person name="Oberbeckmann S."/>
            <person name="Bunk B."/>
            <person name="Jeske O."/>
            <person name="Meyerdierks A."/>
            <person name="Storesund J.E."/>
            <person name="Kallscheuer N."/>
            <person name="Luecker S."/>
            <person name="Lage O.M."/>
            <person name="Pohl T."/>
            <person name="Merkel B.J."/>
            <person name="Hornburger P."/>
            <person name="Mueller R.-W."/>
            <person name="Bruemmer F."/>
            <person name="Labrenz M."/>
            <person name="Spormann A.M."/>
            <person name="Op den Camp H."/>
            <person name="Overmann J."/>
            <person name="Amann R."/>
            <person name="Jetten M.S.M."/>
            <person name="Mascher T."/>
            <person name="Medema M.H."/>
            <person name="Devos D.P."/>
            <person name="Kaster A.-K."/>
            <person name="Ovreas L."/>
            <person name="Rohde M."/>
            <person name="Galperin M.Y."/>
            <person name="Jogler C."/>
        </authorList>
    </citation>
    <scope>NUCLEOTIDE SEQUENCE [LARGE SCALE GENOMIC DNA]</scope>
    <source>
        <strain evidence="1 2">Pan44</strain>
    </source>
</reference>
<dbReference type="RefSeq" id="WP_145033314.1">
    <property type="nucleotide sequence ID" value="NZ_CP036271.1"/>
</dbReference>
<dbReference type="KEGG" id="ccos:Pan44_42650"/>
<dbReference type="OrthoDB" id="255759at2"/>